<dbReference type="AlphaFoldDB" id="A0AAW1WUW5"/>
<dbReference type="PANTHER" id="PTHR33987:SF1">
    <property type="entry name" value="CALCINEURIN-LIKE METALLO-PHOSPHOESTERASE SUPERFAMILY PROTEIN"/>
    <property type="match status" value="1"/>
</dbReference>
<feature type="transmembrane region" description="Helical" evidence="1">
    <location>
        <begin position="7"/>
        <end position="26"/>
    </location>
</feature>
<reference evidence="3 4" key="1">
    <citation type="journal article" date="2023" name="G3 (Bethesda)">
        <title>A chromosome-length genome assembly and annotation of blackberry (Rubus argutus, cv. 'Hillquist').</title>
        <authorList>
            <person name="Bruna T."/>
            <person name="Aryal R."/>
            <person name="Dudchenko O."/>
            <person name="Sargent D.J."/>
            <person name="Mead D."/>
            <person name="Buti M."/>
            <person name="Cavallini A."/>
            <person name="Hytonen T."/>
            <person name="Andres J."/>
            <person name="Pham M."/>
            <person name="Weisz D."/>
            <person name="Mascagni F."/>
            <person name="Usai G."/>
            <person name="Natali L."/>
            <person name="Bassil N."/>
            <person name="Fernandez G.E."/>
            <person name="Lomsadze A."/>
            <person name="Armour M."/>
            <person name="Olukolu B."/>
            <person name="Poorten T."/>
            <person name="Britton C."/>
            <person name="Davik J."/>
            <person name="Ashrafi H."/>
            <person name="Aiden E.L."/>
            <person name="Borodovsky M."/>
            <person name="Worthington M."/>
        </authorList>
    </citation>
    <scope>NUCLEOTIDE SEQUENCE [LARGE SCALE GENOMIC DNA]</scope>
    <source>
        <strain evidence="3">PI 553951</strain>
    </source>
</reference>
<evidence type="ECO:0000259" key="2">
    <source>
        <dbReference type="Pfam" id="PF09423"/>
    </source>
</evidence>
<dbReference type="Gene3D" id="3.60.21.70">
    <property type="entry name" value="PhoD-like phosphatase"/>
    <property type="match status" value="1"/>
</dbReference>
<evidence type="ECO:0000256" key="1">
    <source>
        <dbReference type="SAM" id="Phobius"/>
    </source>
</evidence>
<protein>
    <recommendedName>
        <fullName evidence="2">PhoD-like phosphatase metallophosphatase domain-containing protein</fullName>
    </recommendedName>
</protein>
<dbReference type="EMBL" id="JBEDUW010000005">
    <property type="protein sequence ID" value="KAK9928554.1"/>
    <property type="molecule type" value="Genomic_DNA"/>
</dbReference>
<sequence length="458" mass="51356">MDLALKWWWLTVAVTAIGVGVVVGGVPSETKHNTLVTRIAFGSCANQSAPQPIWNAIIKFDPQVFIWLGDNIYGDIRLPNKLFGKERNIGPWKNTPRFVPATEQEMKSKYEKAKSNPGYSRLRQNTKVIGTWDDHDYGLNDAGKEFDGKVTNQRLLLDFLDEPQDSPRRKQAGVYASYTFGPTGRQIKVILLDTRYHRDPLRSDGSILGSSQWKWLEKELYGSSTAITIIGSSVQVISNLSATTGPFFYMESWGRFPKERDQLFKLLADSKRGGVFFISGDVHFGEITRYDCATGYPLYDVTASGITQAVEKVVPMPLHFLVRFLAWLTPATLRVMDGNCRRKSCTYGMPNFGAVEIDWDATPVTLKIQVRDTDGNPVAGVTAPLSELQARNFSYSTSNKVGKRQRHCLLEVDQPWIVRYRLAILASGALAILVLTMLGMIWLATLCCRGCPLKKKRD</sequence>
<accession>A0AAW1WUW5</accession>
<name>A0AAW1WUW5_RUBAR</name>
<comment type="caution">
    <text evidence="3">The sequence shown here is derived from an EMBL/GenBank/DDBJ whole genome shotgun (WGS) entry which is preliminary data.</text>
</comment>
<gene>
    <name evidence="3" type="ORF">M0R45_025684</name>
</gene>
<keyword evidence="1" id="KW-0812">Transmembrane</keyword>
<keyword evidence="1" id="KW-1133">Transmembrane helix</keyword>
<feature type="transmembrane region" description="Helical" evidence="1">
    <location>
        <begin position="422"/>
        <end position="448"/>
    </location>
</feature>
<dbReference type="InterPro" id="IPR038607">
    <property type="entry name" value="PhoD-like_sf"/>
</dbReference>
<dbReference type="Proteomes" id="UP001457282">
    <property type="component" value="Unassembled WGS sequence"/>
</dbReference>
<proteinExistence type="predicted"/>
<dbReference type="SUPFAM" id="SSF56300">
    <property type="entry name" value="Metallo-dependent phosphatases"/>
    <property type="match status" value="1"/>
</dbReference>
<dbReference type="InterPro" id="IPR029052">
    <property type="entry name" value="Metallo-depent_PP-like"/>
</dbReference>
<keyword evidence="4" id="KW-1185">Reference proteome</keyword>
<dbReference type="CDD" id="cd07389">
    <property type="entry name" value="MPP_PhoD"/>
    <property type="match status" value="1"/>
</dbReference>
<feature type="domain" description="PhoD-like phosphatase metallophosphatase" evidence="2">
    <location>
        <begin position="40"/>
        <end position="292"/>
    </location>
</feature>
<evidence type="ECO:0000313" key="3">
    <source>
        <dbReference type="EMBL" id="KAK9928554.1"/>
    </source>
</evidence>
<keyword evidence="1" id="KW-0472">Membrane</keyword>
<evidence type="ECO:0000313" key="4">
    <source>
        <dbReference type="Proteomes" id="UP001457282"/>
    </source>
</evidence>
<dbReference type="InterPro" id="IPR018946">
    <property type="entry name" value="PhoD-like_MPP"/>
</dbReference>
<organism evidence="3 4">
    <name type="scientific">Rubus argutus</name>
    <name type="common">Southern blackberry</name>
    <dbReference type="NCBI Taxonomy" id="59490"/>
    <lineage>
        <taxon>Eukaryota</taxon>
        <taxon>Viridiplantae</taxon>
        <taxon>Streptophyta</taxon>
        <taxon>Embryophyta</taxon>
        <taxon>Tracheophyta</taxon>
        <taxon>Spermatophyta</taxon>
        <taxon>Magnoliopsida</taxon>
        <taxon>eudicotyledons</taxon>
        <taxon>Gunneridae</taxon>
        <taxon>Pentapetalae</taxon>
        <taxon>rosids</taxon>
        <taxon>fabids</taxon>
        <taxon>Rosales</taxon>
        <taxon>Rosaceae</taxon>
        <taxon>Rosoideae</taxon>
        <taxon>Rosoideae incertae sedis</taxon>
        <taxon>Rubus</taxon>
    </lineage>
</organism>
<dbReference type="Pfam" id="PF09423">
    <property type="entry name" value="PhoD"/>
    <property type="match status" value="1"/>
</dbReference>
<dbReference type="PANTHER" id="PTHR33987">
    <property type="entry name" value="CALCINEURIN-LIKE METALLO-PHOSPHOESTERASE SUPERFAMILY PROTEIN"/>
    <property type="match status" value="1"/>
</dbReference>